<dbReference type="GO" id="GO:0016740">
    <property type="term" value="F:transferase activity"/>
    <property type="evidence" value="ECO:0007669"/>
    <property type="project" value="UniProtKB-KW"/>
</dbReference>
<sequence>MSLPEGAPEYKLEPLLLEKNPKGVVPVIVAQWPDGKEEIITESIDCVEYLDKLGENAGLGAPPLVPRTDEAGRTKIREAAEKHGASMGTFMKALMKFDSEAVEKMVEEFEQFSDESKGPFYTGDNLSLVDITVYPVASRLTMLQKLRGPDFAVTLDKYPQLEDFFRWLQKMSELDAVKKATEPDAYLVPVHLRHLKVKHAVGF</sequence>
<dbReference type="OrthoDB" id="4951845at2759"/>
<dbReference type="InterPro" id="IPR036282">
    <property type="entry name" value="Glutathione-S-Trfase_C_sf"/>
</dbReference>
<dbReference type="EMBL" id="JAAPAO010000087">
    <property type="protein sequence ID" value="KAF4673250.1"/>
    <property type="molecule type" value="Genomic_DNA"/>
</dbReference>
<dbReference type="InterPro" id="IPR050983">
    <property type="entry name" value="GST_Omega/HSP26"/>
</dbReference>
<gene>
    <name evidence="2" type="primary">GSTU1_2</name>
    <name evidence="2" type="ORF">FOL47_010787</name>
</gene>
<accession>A0A7J6MPV8</accession>
<organism evidence="2 3">
    <name type="scientific">Perkinsus chesapeaki</name>
    <name type="common">Clam parasite</name>
    <name type="synonym">Perkinsus andrewsi</name>
    <dbReference type="NCBI Taxonomy" id="330153"/>
    <lineage>
        <taxon>Eukaryota</taxon>
        <taxon>Sar</taxon>
        <taxon>Alveolata</taxon>
        <taxon>Perkinsozoa</taxon>
        <taxon>Perkinsea</taxon>
        <taxon>Perkinsida</taxon>
        <taxon>Perkinsidae</taxon>
        <taxon>Perkinsus</taxon>
    </lineage>
</organism>
<dbReference type="InterPro" id="IPR036249">
    <property type="entry name" value="Thioredoxin-like_sf"/>
</dbReference>
<evidence type="ECO:0000313" key="3">
    <source>
        <dbReference type="Proteomes" id="UP000591131"/>
    </source>
</evidence>
<protein>
    <submittedName>
        <fullName evidence="2">Glutathione S-transferase U1</fullName>
    </submittedName>
</protein>
<dbReference type="Proteomes" id="UP000591131">
    <property type="component" value="Unassembled WGS sequence"/>
</dbReference>
<dbReference type="Gene3D" id="1.20.1050.10">
    <property type="match status" value="1"/>
</dbReference>
<evidence type="ECO:0000313" key="2">
    <source>
        <dbReference type="EMBL" id="KAF4673250.1"/>
    </source>
</evidence>
<dbReference type="PANTHER" id="PTHR43968">
    <property type="match status" value="1"/>
</dbReference>
<feature type="domain" description="GST C-terminal" evidence="1">
    <location>
        <begin position="34"/>
        <end position="187"/>
    </location>
</feature>
<reference evidence="2 3" key="1">
    <citation type="submission" date="2020-04" db="EMBL/GenBank/DDBJ databases">
        <title>Perkinsus chesapeaki whole genome sequence.</title>
        <authorList>
            <person name="Bogema D.R."/>
        </authorList>
    </citation>
    <scope>NUCLEOTIDE SEQUENCE [LARGE SCALE GENOMIC DNA]</scope>
    <source>
        <strain evidence="2">ATCC PRA-425</strain>
    </source>
</reference>
<dbReference type="Pfam" id="PF13409">
    <property type="entry name" value="GST_N_2"/>
    <property type="match status" value="1"/>
</dbReference>
<dbReference type="SUPFAM" id="SSF52833">
    <property type="entry name" value="Thioredoxin-like"/>
    <property type="match status" value="1"/>
</dbReference>
<dbReference type="Pfam" id="PF14497">
    <property type="entry name" value="GST_C_3"/>
    <property type="match status" value="1"/>
</dbReference>
<name>A0A7J6MPV8_PERCH</name>
<dbReference type="CDD" id="cd00570">
    <property type="entry name" value="GST_N_family"/>
    <property type="match status" value="1"/>
</dbReference>
<proteinExistence type="predicted"/>
<evidence type="ECO:0000259" key="1">
    <source>
        <dbReference type="PROSITE" id="PS50405"/>
    </source>
</evidence>
<dbReference type="GO" id="GO:0005737">
    <property type="term" value="C:cytoplasm"/>
    <property type="evidence" value="ECO:0007669"/>
    <property type="project" value="TreeGrafter"/>
</dbReference>
<keyword evidence="3" id="KW-1185">Reference proteome</keyword>
<dbReference type="InterPro" id="IPR010987">
    <property type="entry name" value="Glutathione-S-Trfase_C-like"/>
</dbReference>
<dbReference type="AlphaFoldDB" id="A0A7J6MPV8"/>
<keyword evidence="2" id="KW-0808">Transferase</keyword>
<dbReference type="SUPFAM" id="SSF47616">
    <property type="entry name" value="GST C-terminal domain-like"/>
    <property type="match status" value="1"/>
</dbReference>
<dbReference type="Gene3D" id="3.40.30.10">
    <property type="entry name" value="Glutaredoxin"/>
    <property type="match status" value="1"/>
</dbReference>
<comment type="caution">
    <text evidence="2">The sequence shown here is derived from an EMBL/GenBank/DDBJ whole genome shotgun (WGS) entry which is preliminary data.</text>
</comment>
<dbReference type="InterPro" id="IPR004046">
    <property type="entry name" value="GST_C"/>
</dbReference>
<dbReference type="PROSITE" id="PS50405">
    <property type="entry name" value="GST_CTER"/>
    <property type="match status" value="1"/>
</dbReference>
<dbReference type="PANTHER" id="PTHR43968:SF6">
    <property type="entry name" value="GLUTATHIONE S-TRANSFERASE OMEGA"/>
    <property type="match status" value="1"/>
</dbReference>
<dbReference type="InterPro" id="IPR004045">
    <property type="entry name" value="Glutathione_S-Trfase_N"/>
</dbReference>